<evidence type="ECO:0000256" key="6">
    <source>
        <dbReference type="ARBA" id="ARBA00016774"/>
    </source>
</evidence>
<dbReference type="Pfam" id="PF00756">
    <property type="entry name" value="Esterase"/>
    <property type="match status" value="1"/>
</dbReference>
<dbReference type="GO" id="GO:0016020">
    <property type="term" value="C:membrane"/>
    <property type="evidence" value="ECO:0007669"/>
    <property type="project" value="UniProtKB-SubCell"/>
</dbReference>
<evidence type="ECO:0000256" key="12">
    <source>
        <dbReference type="PIRSR" id="PIRSR614186-1"/>
    </source>
</evidence>
<evidence type="ECO:0000313" key="15">
    <source>
        <dbReference type="EMBL" id="CAH0722516.1"/>
    </source>
</evidence>
<dbReference type="GO" id="GO:0052689">
    <property type="term" value="F:carboxylic ester hydrolase activity"/>
    <property type="evidence" value="ECO:0007669"/>
    <property type="project" value="UniProtKB-KW"/>
</dbReference>
<evidence type="ECO:0000256" key="5">
    <source>
        <dbReference type="ARBA" id="ARBA00012479"/>
    </source>
</evidence>
<dbReference type="InterPro" id="IPR014186">
    <property type="entry name" value="S-formylglutathione_hydrol"/>
</dbReference>
<dbReference type="InterPro" id="IPR000801">
    <property type="entry name" value="Esterase-like"/>
</dbReference>
<dbReference type="Gene3D" id="3.40.50.1820">
    <property type="entry name" value="alpha/beta hydrolase"/>
    <property type="match status" value="1"/>
</dbReference>
<comment type="subcellular location">
    <subcellularLocation>
        <location evidence="13">Cytoplasm</location>
    </subcellularLocation>
    <subcellularLocation>
        <location evidence="2">Membrane</location>
        <topology evidence="2">Multi-pass membrane protein</topology>
    </subcellularLocation>
</comment>
<feature type="transmembrane region" description="Helical" evidence="14">
    <location>
        <begin position="98"/>
        <end position="119"/>
    </location>
</feature>
<keyword evidence="8 14" id="KW-0812">Transmembrane</keyword>
<gene>
    <name evidence="15" type="ORF">BINO364_LOCUS8460</name>
</gene>
<dbReference type="FunFam" id="3.40.50.1820:FF:000002">
    <property type="entry name" value="S-formylglutathione hydrolase"/>
    <property type="match status" value="1"/>
</dbReference>
<dbReference type="NCBIfam" id="TIGR02821">
    <property type="entry name" value="fghA_ester_D"/>
    <property type="match status" value="1"/>
</dbReference>
<dbReference type="GO" id="GO:0018738">
    <property type="term" value="F:S-formylglutathione hydrolase activity"/>
    <property type="evidence" value="ECO:0007669"/>
    <property type="project" value="UniProtKB-EC"/>
</dbReference>
<dbReference type="AlphaFoldDB" id="A0A8J9YCB1"/>
<organism evidence="15 16">
    <name type="scientific">Brenthis ino</name>
    <name type="common">lesser marbled fritillary</name>
    <dbReference type="NCBI Taxonomy" id="405034"/>
    <lineage>
        <taxon>Eukaryota</taxon>
        <taxon>Metazoa</taxon>
        <taxon>Ecdysozoa</taxon>
        <taxon>Arthropoda</taxon>
        <taxon>Hexapoda</taxon>
        <taxon>Insecta</taxon>
        <taxon>Pterygota</taxon>
        <taxon>Neoptera</taxon>
        <taxon>Endopterygota</taxon>
        <taxon>Lepidoptera</taxon>
        <taxon>Glossata</taxon>
        <taxon>Ditrysia</taxon>
        <taxon>Papilionoidea</taxon>
        <taxon>Nymphalidae</taxon>
        <taxon>Heliconiinae</taxon>
        <taxon>Argynnini</taxon>
        <taxon>Brenthis</taxon>
    </lineage>
</organism>
<dbReference type="Proteomes" id="UP000838878">
    <property type="component" value="Chromosome 3"/>
</dbReference>
<feature type="transmembrane region" description="Helical" evidence="14">
    <location>
        <begin position="161"/>
        <end position="179"/>
    </location>
</feature>
<evidence type="ECO:0000256" key="7">
    <source>
        <dbReference type="ARBA" id="ARBA00022487"/>
    </source>
</evidence>
<protein>
    <recommendedName>
        <fullName evidence="6 13">S-formylglutathione hydrolase</fullName>
        <ecNumber evidence="5 13">3.1.2.12</ecNumber>
    </recommendedName>
</protein>
<dbReference type="EMBL" id="OV170223">
    <property type="protein sequence ID" value="CAH0722516.1"/>
    <property type="molecule type" value="Genomic_DNA"/>
</dbReference>
<proteinExistence type="inferred from homology"/>
<keyword evidence="13" id="KW-0963">Cytoplasm</keyword>
<dbReference type="Pfam" id="PF04117">
    <property type="entry name" value="Mpv17_PMP22"/>
    <property type="match status" value="1"/>
</dbReference>
<evidence type="ECO:0000256" key="4">
    <source>
        <dbReference type="ARBA" id="ARBA00006824"/>
    </source>
</evidence>
<evidence type="ECO:0000256" key="2">
    <source>
        <dbReference type="ARBA" id="ARBA00004141"/>
    </source>
</evidence>
<evidence type="ECO:0000256" key="8">
    <source>
        <dbReference type="ARBA" id="ARBA00022692"/>
    </source>
</evidence>
<keyword evidence="7 13" id="KW-0719">Serine esterase</keyword>
<keyword evidence="9 13" id="KW-0378">Hydrolase</keyword>
<evidence type="ECO:0000256" key="1">
    <source>
        <dbReference type="ARBA" id="ARBA00002608"/>
    </source>
</evidence>
<feature type="active site" description="Charge relay system" evidence="12">
    <location>
        <position position="418"/>
    </location>
</feature>
<dbReference type="PANTHER" id="PTHR10061">
    <property type="entry name" value="S-FORMYLGLUTATHIONE HYDROLASE"/>
    <property type="match status" value="1"/>
</dbReference>
<keyword evidence="11 14" id="KW-0472">Membrane</keyword>
<dbReference type="OrthoDB" id="420518at2759"/>
<dbReference type="EC" id="3.1.2.12" evidence="5 13"/>
<dbReference type="InterPro" id="IPR029058">
    <property type="entry name" value="AB_hydrolase_fold"/>
</dbReference>
<keyword evidence="10 14" id="KW-1133">Transmembrane helix</keyword>
<feature type="non-terminal residue" evidence="15">
    <location>
        <position position="474"/>
    </location>
</feature>
<feature type="active site" description="Charge relay system" evidence="12">
    <location>
        <position position="341"/>
    </location>
</feature>
<sequence length="474" mass="53602">MIFTMKKARGFFQFYQKLLNKRPYLVQAVQTGTLMGAGDLISQSLIENKALKHIDYKRTLKFSSIGFFVGGPALRAWYGLLSKQVGSHGKTVAIKKVFVDQFIFAPAFLFFILTAVGTMQGKSWESIKGDVLANYFDVLQTNYYIWPWVQLINFYYIPLQYQVLLVQSVALFWNTYLSWKTNHKSNTMEGLELVSSNKIFGGYQKVYSHQSSELLCKMNFSIYFPPQAEGGDVKLPLVYYLSGLTCNEQNFISKSGFQRYAAEHGIIVVGPDTSPRGVKIPGDDESWDFGVSAGFYLDATKDPWSKNYKMASYLNKELYELILQAFSNNVDPSRIGIMGHSMGGHGALVSTLRNPGLYKSVSAFAPICNPTQCPWGEKAFSGYLGEDKSQWVEWDATELVKKYDGPPLTFLIDQGAADKFYVEKQLLPENLVQACRSAGVPIILNLREDYDHSYYFIATYIGEHFDFHAKILKA</sequence>
<name>A0A8J9YCB1_9NEOP</name>
<evidence type="ECO:0000256" key="14">
    <source>
        <dbReference type="SAM" id="Phobius"/>
    </source>
</evidence>
<evidence type="ECO:0000256" key="10">
    <source>
        <dbReference type="ARBA" id="ARBA00022989"/>
    </source>
</evidence>
<dbReference type="PANTHER" id="PTHR10061:SF0">
    <property type="entry name" value="S-FORMYLGLUTATHIONE HYDROLASE"/>
    <property type="match status" value="1"/>
</dbReference>
<comment type="similarity">
    <text evidence="3 13">Belongs to the esterase D family.</text>
</comment>
<dbReference type="SUPFAM" id="SSF53474">
    <property type="entry name" value="alpha/beta-Hydrolases"/>
    <property type="match status" value="1"/>
</dbReference>
<comment type="catalytic activity">
    <reaction evidence="13">
        <text>S-formylglutathione + H2O = formate + glutathione + H(+)</text>
        <dbReference type="Rhea" id="RHEA:14961"/>
        <dbReference type="ChEBI" id="CHEBI:15377"/>
        <dbReference type="ChEBI" id="CHEBI:15378"/>
        <dbReference type="ChEBI" id="CHEBI:15740"/>
        <dbReference type="ChEBI" id="CHEBI:57688"/>
        <dbReference type="ChEBI" id="CHEBI:57925"/>
        <dbReference type="EC" id="3.1.2.12"/>
    </reaction>
</comment>
<dbReference type="InterPro" id="IPR007248">
    <property type="entry name" value="Mpv17_PMP22"/>
</dbReference>
<feature type="transmembrane region" description="Helical" evidence="14">
    <location>
        <begin position="59"/>
        <end position="78"/>
    </location>
</feature>
<dbReference type="GO" id="GO:0005829">
    <property type="term" value="C:cytosol"/>
    <property type="evidence" value="ECO:0007669"/>
    <property type="project" value="TreeGrafter"/>
</dbReference>
<evidence type="ECO:0000256" key="3">
    <source>
        <dbReference type="ARBA" id="ARBA00005622"/>
    </source>
</evidence>
<accession>A0A8J9YCB1</accession>
<evidence type="ECO:0000256" key="13">
    <source>
        <dbReference type="RuleBase" id="RU363068"/>
    </source>
</evidence>
<reference evidence="15" key="1">
    <citation type="submission" date="2021-12" db="EMBL/GenBank/DDBJ databases">
        <authorList>
            <person name="Martin H S."/>
        </authorList>
    </citation>
    <scope>NUCLEOTIDE SEQUENCE</scope>
</reference>
<evidence type="ECO:0000256" key="9">
    <source>
        <dbReference type="ARBA" id="ARBA00022801"/>
    </source>
</evidence>
<feature type="active site" description="Charge relay system" evidence="12">
    <location>
        <position position="452"/>
    </location>
</feature>
<evidence type="ECO:0000256" key="11">
    <source>
        <dbReference type="ARBA" id="ARBA00023136"/>
    </source>
</evidence>
<comment type="similarity">
    <text evidence="4">Belongs to the peroxisomal membrane protein PXMP2/4 family.</text>
</comment>
<evidence type="ECO:0000313" key="16">
    <source>
        <dbReference type="Proteomes" id="UP000838878"/>
    </source>
</evidence>
<dbReference type="GO" id="GO:0046294">
    <property type="term" value="P:formaldehyde catabolic process"/>
    <property type="evidence" value="ECO:0007669"/>
    <property type="project" value="InterPro"/>
</dbReference>
<keyword evidence="16" id="KW-1185">Reference proteome</keyword>
<comment type="function">
    <text evidence="1 13">Serine hydrolase involved in the detoxification of formaldehyde.</text>
</comment>